<feature type="compositionally biased region" description="Polar residues" evidence="1">
    <location>
        <begin position="387"/>
        <end position="398"/>
    </location>
</feature>
<reference evidence="2 3" key="1">
    <citation type="submission" date="2015-07" db="EMBL/GenBank/DDBJ databases">
        <title>Comparative genomics of the Sigatoka disease complex on banana suggests a link between parallel evolutionary changes in Pseudocercospora fijiensis and Pseudocercospora eumusae and increased virulence on the banana host.</title>
        <authorList>
            <person name="Chang T.-C."/>
            <person name="Salvucci A."/>
            <person name="Crous P.W."/>
            <person name="Stergiopoulos I."/>
        </authorList>
    </citation>
    <scope>NUCLEOTIDE SEQUENCE [LARGE SCALE GENOMIC DNA]</scope>
    <source>
        <strain evidence="2 3">CBS 116634</strain>
    </source>
</reference>
<evidence type="ECO:0000313" key="2">
    <source>
        <dbReference type="EMBL" id="KXT16263.1"/>
    </source>
</evidence>
<dbReference type="EMBL" id="LFZO01000040">
    <property type="protein sequence ID" value="KXT16263.1"/>
    <property type="molecule type" value="Genomic_DNA"/>
</dbReference>
<proteinExistence type="predicted"/>
<evidence type="ECO:0000313" key="3">
    <source>
        <dbReference type="Proteomes" id="UP000073492"/>
    </source>
</evidence>
<feature type="compositionally biased region" description="Basic and acidic residues" evidence="1">
    <location>
        <begin position="213"/>
        <end position="224"/>
    </location>
</feature>
<dbReference type="Proteomes" id="UP000073492">
    <property type="component" value="Unassembled WGS sequence"/>
</dbReference>
<dbReference type="PANTHER" id="PTHR40625">
    <property type="entry name" value="GTP-BINDING PROTEIN ESDC-RELATED"/>
    <property type="match status" value="1"/>
</dbReference>
<comment type="caution">
    <text evidence="2">The sequence shown here is derived from an EMBL/GenBank/DDBJ whole genome shotgun (WGS) entry which is preliminary data.</text>
</comment>
<feature type="compositionally biased region" description="Polar residues" evidence="1">
    <location>
        <begin position="197"/>
        <end position="212"/>
    </location>
</feature>
<sequence length="557" mass="61197">MDPTTLITFLFRAPAHVRSVELLGSWDNFAAPYRLHHDRLRGSGFWSGCFKFDNIIFDGDQVNRAKPRSGGLKQGGTYWYYYRLDYDVDAYDDRHTHTTHCPLLPGQELNVMEVPTELMELPSRSHSAHGYNDLVGSLTHLASGLQTLNPTDKYAMLEPPPRSKVHQRCLSDDALDGRLENNPSIVVEEATSPHSPPQSRQVRSASPASHESTYLHENEHERRVLSGSSSVYSSQTSASDPASLPRAISEMSLPDHAQNKQEEAFKEEAFKEEAFKEDPLPDFPYACTAGPASLASLEALGAALFDSTPMTAAPVEVTKPILGGTDAHHHQRRSSAYTCGPESIANVQFYGSRPGTCLDEDPEHHRPRVYSLPNPELRDCSDDSCAGSPTSATLGRSEQCSHDPEENSTPGDEIFDLISPTFTATTLSTGGNNTPFRLSAQTSPDDIDHVYAEEERNAFEASSQCPSRRPSWNSSNNSGPSLFERTMARLSPASIMSYSLPRSATESDNSLAKTVSRPAGQLPSRQELSLPSLFTAEESSMADAIFSELGFLRDNIQ</sequence>
<feature type="region of interest" description="Disordered" evidence="1">
    <location>
        <begin position="188"/>
        <end position="243"/>
    </location>
</feature>
<organism evidence="2 3">
    <name type="scientific">Pseudocercospora musae</name>
    <dbReference type="NCBI Taxonomy" id="113226"/>
    <lineage>
        <taxon>Eukaryota</taxon>
        <taxon>Fungi</taxon>
        <taxon>Dikarya</taxon>
        <taxon>Ascomycota</taxon>
        <taxon>Pezizomycotina</taxon>
        <taxon>Dothideomycetes</taxon>
        <taxon>Dothideomycetidae</taxon>
        <taxon>Mycosphaerellales</taxon>
        <taxon>Mycosphaerellaceae</taxon>
        <taxon>Pseudocercospora</taxon>
    </lineage>
</organism>
<feature type="compositionally biased region" description="Low complexity" evidence="1">
    <location>
        <begin position="226"/>
        <end position="239"/>
    </location>
</feature>
<dbReference type="STRING" id="113226.A0A139IND6"/>
<name>A0A139IND6_9PEZI</name>
<dbReference type="AlphaFoldDB" id="A0A139IND6"/>
<dbReference type="OrthoDB" id="5422351at2759"/>
<gene>
    <name evidence="2" type="ORF">AC579_479</name>
</gene>
<evidence type="ECO:0000256" key="1">
    <source>
        <dbReference type="SAM" id="MobiDB-lite"/>
    </source>
</evidence>
<keyword evidence="3" id="KW-1185">Reference proteome</keyword>
<feature type="region of interest" description="Disordered" evidence="1">
    <location>
        <begin position="506"/>
        <end position="525"/>
    </location>
</feature>
<feature type="region of interest" description="Disordered" evidence="1">
    <location>
        <begin position="458"/>
        <end position="480"/>
    </location>
</feature>
<accession>A0A139IND6</accession>
<feature type="compositionally biased region" description="Low complexity" evidence="1">
    <location>
        <begin position="466"/>
        <end position="480"/>
    </location>
</feature>
<dbReference type="PANTHER" id="PTHR40625:SF1">
    <property type="entry name" value="AMP-ACTIVATED PROTEIN KINASE GLYCOGEN-BINDING DOMAIN-CONTAINING PROTEIN"/>
    <property type="match status" value="1"/>
</dbReference>
<feature type="region of interest" description="Disordered" evidence="1">
    <location>
        <begin position="358"/>
        <end position="415"/>
    </location>
</feature>
<protein>
    <submittedName>
        <fullName evidence="2">Uncharacterized protein</fullName>
    </submittedName>
</protein>